<keyword evidence="2" id="KW-1185">Reference proteome</keyword>
<dbReference type="Proteomes" id="UP000024404">
    <property type="component" value="Unassembled WGS sequence"/>
</dbReference>
<evidence type="ECO:0000313" key="2">
    <source>
        <dbReference type="Proteomes" id="UP000024404"/>
    </source>
</evidence>
<proteinExistence type="predicted"/>
<dbReference type="AlphaFoldDB" id="A0A8R1XW83"/>
<evidence type="ECO:0000313" key="1">
    <source>
        <dbReference type="EnsemblMetazoa" id="OVOC1584.1"/>
    </source>
</evidence>
<protein>
    <submittedName>
        <fullName evidence="1">Uncharacterized protein</fullName>
    </submittedName>
</protein>
<name>A0A8R1XW83_ONCVO</name>
<dbReference type="EnsemblMetazoa" id="OVOC1584.1">
    <property type="protein sequence ID" value="OVOC1584.1"/>
    <property type="gene ID" value="WBGene00238393"/>
</dbReference>
<reference evidence="1" key="2">
    <citation type="submission" date="2022-06" db="UniProtKB">
        <authorList>
            <consortium name="EnsemblMetazoa"/>
        </authorList>
    </citation>
    <scope>IDENTIFICATION</scope>
</reference>
<dbReference type="EMBL" id="CMVM020000048">
    <property type="status" value="NOT_ANNOTATED_CDS"/>
    <property type="molecule type" value="Genomic_DNA"/>
</dbReference>
<organism evidence="1 2">
    <name type="scientific">Onchocerca volvulus</name>
    <dbReference type="NCBI Taxonomy" id="6282"/>
    <lineage>
        <taxon>Eukaryota</taxon>
        <taxon>Metazoa</taxon>
        <taxon>Ecdysozoa</taxon>
        <taxon>Nematoda</taxon>
        <taxon>Chromadorea</taxon>
        <taxon>Rhabditida</taxon>
        <taxon>Spirurina</taxon>
        <taxon>Spiruromorpha</taxon>
        <taxon>Filarioidea</taxon>
        <taxon>Onchocercidae</taxon>
        <taxon>Onchocerca</taxon>
    </lineage>
</organism>
<sequence length="63" mass="7594">MAAGMRHLKLIPNQWSKTIYKPNTETRSSTEFYLIYWVLRLPTIEKDENIYLLHNIKTVDREI</sequence>
<reference evidence="2" key="1">
    <citation type="submission" date="2013-10" db="EMBL/GenBank/DDBJ databases">
        <title>Genome sequencing of Onchocerca volvulus.</title>
        <authorList>
            <person name="Cotton J."/>
            <person name="Tsai J."/>
            <person name="Stanley E."/>
            <person name="Tracey A."/>
            <person name="Holroyd N."/>
            <person name="Lustigman S."/>
            <person name="Berriman M."/>
        </authorList>
    </citation>
    <scope>NUCLEOTIDE SEQUENCE</scope>
</reference>
<accession>A0A8R1XW83</accession>